<keyword evidence="3" id="KW-0677">Repeat</keyword>
<dbReference type="PANTHER" id="PTHR12764:SF4">
    <property type="entry name" value="INTRAFLAGELLAR TRANSPORT PROTEIN 122 HOMOLOG"/>
    <property type="match status" value="1"/>
</dbReference>
<reference evidence="6" key="2">
    <citation type="submission" date="2025-08" db="UniProtKB">
        <authorList>
            <consortium name="Ensembl"/>
        </authorList>
    </citation>
    <scope>IDENTIFICATION</scope>
</reference>
<feature type="domain" description="Intraflagellar transport protein 122 homolog TPR" evidence="5">
    <location>
        <begin position="13"/>
        <end position="86"/>
    </location>
</feature>
<evidence type="ECO:0000259" key="4">
    <source>
        <dbReference type="Pfam" id="PF25144"/>
    </source>
</evidence>
<feature type="domain" description="IFT122 zinc ribbon" evidence="4">
    <location>
        <begin position="359"/>
        <end position="390"/>
    </location>
</feature>
<protein>
    <submittedName>
        <fullName evidence="6">Uncharacterized protein</fullName>
    </submittedName>
</protein>
<evidence type="ECO:0000256" key="3">
    <source>
        <dbReference type="ARBA" id="ARBA00022737"/>
    </source>
</evidence>
<evidence type="ECO:0000256" key="2">
    <source>
        <dbReference type="ARBA" id="ARBA00022574"/>
    </source>
</evidence>
<dbReference type="GO" id="GO:0035721">
    <property type="term" value="P:intraciliary retrograde transport"/>
    <property type="evidence" value="ECO:0007669"/>
    <property type="project" value="TreeGrafter"/>
</dbReference>
<dbReference type="GO" id="GO:0097730">
    <property type="term" value="C:non-motile cilium"/>
    <property type="evidence" value="ECO:0007669"/>
    <property type="project" value="TreeGrafter"/>
</dbReference>
<accession>A0A8K9WS98</accession>
<dbReference type="Proteomes" id="UP000694395">
    <property type="component" value="Chromosome 9"/>
</dbReference>
<dbReference type="InterPro" id="IPR057411">
    <property type="entry name" value="TPR_IFT122"/>
</dbReference>
<dbReference type="GeneTree" id="ENSGT00390000001016"/>
<evidence type="ECO:0000256" key="1">
    <source>
        <dbReference type="ARBA" id="ARBA00004120"/>
    </source>
</evidence>
<reference evidence="6" key="1">
    <citation type="submission" date="2020-07" db="EMBL/GenBank/DDBJ databases">
        <title>A long reads based de novo assembly of the rainbow trout Arlee double haploid line genome.</title>
        <authorList>
            <person name="Gao G."/>
            <person name="Palti Y."/>
        </authorList>
    </citation>
    <scope>NUCLEOTIDE SEQUENCE [LARGE SCALE GENOMIC DNA]</scope>
</reference>
<evidence type="ECO:0000259" key="5">
    <source>
        <dbReference type="Pfam" id="PF25295"/>
    </source>
</evidence>
<reference evidence="6" key="3">
    <citation type="submission" date="2025-09" db="UniProtKB">
        <authorList>
            <consortium name="Ensembl"/>
        </authorList>
    </citation>
    <scope>IDENTIFICATION</scope>
</reference>
<organism evidence="6 7">
    <name type="scientific">Oncorhynchus mykiss</name>
    <name type="common">Rainbow trout</name>
    <name type="synonym">Salmo gairdneri</name>
    <dbReference type="NCBI Taxonomy" id="8022"/>
    <lineage>
        <taxon>Eukaryota</taxon>
        <taxon>Metazoa</taxon>
        <taxon>Chordata</taxon>
        <taxon>Craniata</taxon>
        <taxon>Vertebrata</taxon>
        <taxon>Euteleostomi</taxon>
        <taxon>Actinopterygii</taxon>
        <taxon>Neopterygii</taxon>
        <taxon>Teleostei</taxon>
        <taxon>Protacanthopterygii</taxon>
        <taxon>Salmoniformes</taxon>
        <taxon>Salmonidae</taxon>
        <taxon>Salmoninae</taxon>
        <taxon>Oncorhynchus</taxon>
    </lineage>
</organism>
<evidence type="ECO:0000313" key="7">
    <source>
        <dbReference type="Proteomes" id="UP000694395"/>
    </source>
</evidence>
<dbReference type="PANTHER" id="PTHR12764">
    <property type="entry name" value="WD REPEAT DOMAIN-RELATED"/>
    <property type="match status" value="1"/>
</dbReference>
<comment type="subcellular location">
    <subcellularLocation>
        <location evidence="1">Cytoplasm</location>
        <location evidence="1">Cytoskeleton</location>
        <location evidence="1">Cilium basal body</location>
    </subcellularLocation>
</comment>
<sequence>MYQCLCTSVYVPERRMFKQVYQISCLCVTDSDCRDLATDALEGFDLRDLRCLELINSIEERKKRGESDKELFLSDVYAYQGKFHQSKDWLPLQSPQLVHCLIHTHTWTHTLNPHLPQTPSDRISSHPPTRLIDIVRKLDNAEHHGYSSETYSKMGDLQALVQLHVEARYWDQSAFKRHSSLHFPPPSLQLSLFTSFSPPPTAFHKAGGQSDAVKVLKQLTHNAVVKSRFNEAAYYYWIRSMQCLDITRGKGVYLVKFRHFQQLAELYHVYRSIQRYTDEPFSSHIPETLFNISRYFLHNLTKDVPLGITKVNTLYALAKQSRTPGEFELARPSRFQETMDLGSLTVCSKPLQPGPDLHVRCSTNNPLLDSQGSVCINCKQPLIYTASSYGRLTPFYLDEGIGDEEAVSVIAPEVPRIDRNAAKGGSDYVPVVVSRSVLRSMSSRDVLLKPWPKPLHINMCRFYMFHSEDYKLPESFSLTALSTADCRSMNPTDLRKLV</sequence>
<feature type="domain" description="Intraflagellar transport protein 122 homolog TPR" evidence="5">
    <location>
        <begin position="138"/>
        <end position="312"/>
    </location>
</feature>
<dbReference type="AlphaFoldDB" id="A0A8K9WS98"/>
<keyword evidence="7" id="KW-1185">Reference proteome</keyword>
<proteinExistence type="predicted"/>
<keyword evidence="2" id="KW-0853">WD repeat</keyword>
<dbReference type="InterPro" id="IPR039857">
    <property type="entry name" value="Ift122/121"/>
</dbReference>
<dbReference type="Ensembl" id="ENSOMYT00000160060.1">
    <property type="protein sequence ID" value="ENSOMYP00000120584.1"/>
    <property type="gene ID" value="ENSOMYG00000077025.1"/>
</dbReference>
<name>A0A8K9WS98_ONCMY</name>
<dbReference type="Pfam" id="PF25144">
    <property type="entry name" value="Zn_ribbon_IFT122"/>
    <property type="match status" value="1"/>
</dbReference>
<evidence type="ECO:0000313" key="6">
    <source>
        <dbReference type="Ensembl" id="ENSOMYP00000120584.1"/>
    </source>
</evidence>
<dbReference type="GO" id="GO:0030991">
    <property type="term" value="C:intraciliary transport particle A"/>
    <property type="evidence" value="ECO:0007669"/>
    <property type="project" value="TreeGrafter"/>
</dbReference>
<dbReference type="GO" id="GO:0061512">
    <property type="term" value="P:protein localization to cilium"/>
    <property type="evidence" value="ECO:0007669"/>
    <property type="project" value="TreeGrafter"/>
</dbReference>
<dbReference type="Pfam" id="PF25295">
    <property type="entry name" value="TPR_IFT122"/>
    <property type="match status" value="2"/>
</dbReference>
<dbReference type="GO" id="GO:1905515">
    <property type="term" value="P:non-motile cilium assembly"/>
    <property type="evidence" value="ECO:0007669"/>
    <property type="project" value="TreeGrafter"/>
</dbReference>
<dbReference type="InterPro" id="IPR056838">
    <property type="entry name" value="Zn_ribbon_IFT122"/>
</dbReference>